<dbReference type="GO" id="GO:0000018">
    <property type="term" value="P:regulation of DNA recombination"/>
    <property type="evidence" value="ECO:0007669"/>
    <property type="project" value="TreeGrafter"/>
</dbReference>
<dbReference type="OrthoDB" id="5290530at2"/>
<dbReference type="GO" id="GO:0003690">
    <property type="term" value="F:double-stranded DNA binding"/>
    <property type="evidence" value="ECO:0007669"/>
    <property type="project" value="TreeGrafter"/>
</dbReference>
<name>A0A3G8GV90_9BURK</name>
<comment type="similarity">
    <text evidence="2">Belongs to the RdgC family.</text>
</comment>
<proteinExistence type="inferred from homology"/>
<evidence type="ECO:0000313" key="7">
    <source>
        <dbReference type="Proteomes" id="UP000270411"/>
    </source>
</evidence>
<dbReference type="NCBIfam" id="NF001463">
    <property type="entry name" value="PRK00321.1-4"/>
    <property type="match status" value="1"/>
</dbReference>
<evidence type="ECO:0000313" key="6">
    <source>
        <dbReference type="EMBL" id="AZG12156.1"/>
    </source>
</evidence>
<keyword evidence="5" id="KW-0233">DNA recombination</keyword>
<dbReference type="InterPro" id="IPR007476">
    <property type="entry name" value="RdgC"/>
</dbReference>
<dbReference type="GO" id="GO:0006310">
    <property type="term" value="P:DNA recombination"/>
    <property type="evidence" value="ECO:0007669"/>
    <property type="project" value="UniProtKB-KW"/>
</dbReference>
<dbReference type="KEGG" id="cpau:EHF44_01425"/>
<comment type="subcellular location">
    <subcellularLocation>
        <location evidence="1">Cytoplasm</location>
        <location evidence="1">Nucleoid</location>
    </subcellularLocation>
</comment>
<evidence type="ECO:0000256" key="4">
    <source>
        <dbReference type="ARBA" id="ARBA00022490"/>
    </source>
</evidence>
<gene>
    <name evidence="6" type="primary">rdgC</name>
    <name evidence="6" type="ORF">EHF44_01425</name>
</gene>
<dbReference type="Pfam" id="PF04381">
    <property type="entry name" value="RdgC"/>
    <property type="match status" value="1"/>
</dbReference>
<dbReference type="PANTHER" id="PTHR38103:SF1">
    <property type="entry name" value="RECOMBINATION-ASSOCIATED PROTEIN RDGC"/>
    <property type="match status" value="1"/>
</dbReference>
<dbReference type="RefSeq" id="WP_017512261.1">
    <property type="nucleotide sequence ID" value="NZ_CP033968.1"/>
</dbReference>
<dbReference type="GO" id="GO:0043590">
    <property type="term" value="C:bacterial nucleoid"/>
    <property type="evidence" value="ECO:0007669"/>
    <property type="project" value="TreeGrafter"/>
</dbReference>
<dbReference type="NCBIfam" id="NF001464">
    <property type="entry name" value="PRK00321.1-5"/>
    <property type="match status" value="1"/>
</dbReference>
<keyword evidence="4" id="KW-0963">Cytoplasm</keyword>
<evidence type="ECO:0000256" key="1">
    <source>
        <dbReference type="ARBA" id="ARBA00004453"/>
    </source>
</evidence>
<evidence type="ECO:0000256" key="5">
    <source>
        <dbReference type="ARBA" id="ARBA00023172"/>
    </source>
</evidence>
<sequence>MFSNLHLYRLTKDWPMTSDGLEALLKKRPFHPCGSQDMKSSGWVSPRDNGPLVHAHGKQWLVALRIETKSVPGEAIRKLVEQRAREYEERNGYKPGRKVLKEMKEQALTELLPRAFPKQATIQVWINAADGWVAMDTSTPSKADDVVSDLIRTAETIPIALAQTNLSPAQAMSDWLTSNEAPYNFTVDRECELKGTDAEKPTVKYTRLSLERDEIRQHILEGKRPTKLAMTWTDRVSFILTDKCQVKRIAFLDAVMGEVNLDGEDAEAVFQSSFAIMTGELSRFLPDLIESLGGEAEYVAE</sequence>
<organism evidence="6 7">
    <name type="scientific">Cupriavidus pauculus</name>
    <dbReference type="NCBI Taxonomy" id="82633"/>
    <lineage>
        <taxon>Bacteria</taxon>
        <taxon>Pseudomonadati</taxon>
        <taxon>Pseudomonadota</taxon>
        <taxon>Betaproteobacteria</taxon>
        <taxon>Burkholderiales</taxon>
        <taxon>Burkholderiaceae</taxon>
        <taxon>Cupriavidus</taxon>
    </lineage>
</organism>
<evidence type="ECO:0000256" key="3">
    <source>
        <dbReference type="ARBA" id="ARBA00022296"/>
    </source>
</evidence>
<reference evidence="7" key="1">
    <citation type="submission" date="2018-11" db="EMBL/GenBank/DDBJ databases">
        <title>FDA dAtabase for Regulatory Grade micrObial Sequences (FDA-ARGOS): Supporting development and validation of Infectious Disease Dx tests.</title>
        <authorList>
            <person name="Goldberg B."/>
            <person name="Campos J."/>
            <person name="Tallon L."/>
            <person name="Sadzewicz L."/>
            <person name="Zhao X."/>
            <person name="Vavikolanu K."/>
            <person name="Mehta A."/>
            <person name="Aluvathingal J."/>
            <person name="Nadendla S."/>
            <person name="Geyer C."/>
            <person name="Nandy P."/>
            <person name="Yan Y."/>
            <person name="Sichtig H."/>
        </authorList>
    </citation>
    <scope>NUCLEOTIDE SEQUENCE [LARGE SCALE GENOMIC DNA]</scope>
    <source>
        <strain evidence="7">FDAARGOS_614</strain>
        <plasmid evidence="7">unnamed1</plasmid>
    </source>
</reference>
<geneLocation type="plasmid" evidence="6">
    <name>unnamed1</name>
</geneLocation>
<keyword evidence="6" id="KW-0614">Plasmid</keyword>
<dbReference type="EMBL" id="CP033968">
    <property type="protein sequence ID" value="AZG12156.1"/>
    <property type="molecule type" value="Genomic_DNA"/>
</dbReference>
<protein>
    <recommendedName>
        <fullName evidence="3">Recombination-associated protein RdgC</fullName>
    </recommendedName>
</protein>
<dbReference type="PANTHER" id="PTHR38103">
    <property type="entry name" value="RECOMBINATION-ASSOCIATED PROTEIN RDGC"/>
    <property type="match status" value="1"/>
</dbReference>
<evidence type="ECO:0000256" key="2">
    <source>
        <dbReference type="ARBA" id="ARBA00008657"/>
    </source>
</evidence>
<accession>A0A3G8GV90</accession>
<dbReference type="Proteomes" id="UP000270411">
    <property type="component" value="Plasmid unnamed1"/>
</dbReference>
<dbReference type="AlphaFoldDB" id="A0A3G8GV90"/>